<dbReference type="AlphaFoldDB" id="A0A8D3XAS7"/>
<comment type="function">
    <text evidence="7">GTPase that plays an essential role in the late steps of ribosome biogenesis.</text>
</comment>
<dbReference type="NCBIfam" id="TIGR00231">
    <property type="entry name" value="small_GTP"/>
    <property type="match status" value="2"/>
</dbReference>
<evidence type="ECO:0000313" key="11">
    <source>
        <dbReference type="Proteomes" id="UP000012083"/>
    </source>
</evidence>
<evidence type="ECO:0000256" key="1">
    <source>
        <dbReference type="ARBA" id="ARBA00008279"/>
    </source>
</evidence>
<dbReference type="PIRSF" id="PIRSF006485">
    <property type="entry name" value="GTP-binding_EngA"/>
    <property type="match status" value="1"/>
</dbReference>
<dbReference type="Pfam" id="PF14714">
    <property type="entry name" value="KH_dom-like"/>
    <property type="match status" value="1"/>
</dbReference>
<evidence type="ECO:0000256" key="6">
    <source>
        <dbReference type="ARBA" id="ARBA00023134"/>
    </source>
</evidence>
<dbReference type="InterPro" id="IPR005225">
    <property type="entry name" value="Small_GTP-bd"/>
</dbReference>
<dbReference type="InterPro" id="IPR006073">
    <property type="entry name" value="GTP-bd"/>
</dbReference>
<evidence type="ECO:0000259" key="9">
    <source>
        <dbReference type="Pfam" id="PF14714"/>
    </source>
</evidence>
<name>A0A8D3XAS7_9GAMM</name>
<protein>
    <recommendedName>
        <fullName evidence="2 7">GTPase Der</fullName>
    </recommendedName>
</protein>
<dbReference type="NCBIfam" id="TIGR03594">
    <property type="entry name" value="GTPase_EngA"/>
    <property type="match status" value="1"/>
</dbReference>
<keyword evidence="3" id="KW-0690">Ribosome biogenesis</keyword>
<evidence type="ECO:0000313" key="10">
    <source>
        <dbReference type="EMBL" id="AGI27176.1"/>
    </source>
</evidence>
<dbReference type="PANTHER" id="PTHR43834">
    <property type="entry name" value="GTPASE DER"/>
    <property type="match status" value="1"/>
</dbReference>
<sequence length="427" mass="50636">MNLIISIIGKTNVGKSTLFNCLTKNKNSIINNIPYFTRDRKYGILQINNQKIILIDTAAISHKFFYYKKKHITYYINKQTKLAIQESHIILFVITSYTNLDTFYKNFISFLKNKNKKIIFIINKIDYLIKFSCNKLFNFYKPILISALHNININKLLNLIKFNLSKHTTIINNNPSTKICLIGKTNVGKSTLINSLLKENRLIINNRPGTTRENITIKIHYKNHLFLLTDTKGLTHNIKHNKNLFFLIQTNDIIFYVIDAHSGIFEKDIYLLTKIFLLGKHLFLIINKWDAITNKQKLLIRKELTIKLYKYKKFLNIHFISALYFYNINTIFHSIDYFLYFKSKTWSIHFLTKLINLAITNNPPLKKQHLLKFLLAKQININPIIIMIFGHKHIKFLPNNYKKYLFNFLIHKLNIKNILLQIHYFNQ</sequence>
<dbReference type="Gene3D" id="3.30.300.20">
    <property type="match status" value="1"/>
</dbReference>
<dbReference type="Pfam" id="PF01926">
    <property type="entry name" value="MMR_HSR1"/>
    <property type="match status" value="2"/>
</dbReference>
<dbReference type="InterPro" id="IPR032859">
    <property type="entry name" value="KH_dom-like"/>
</dbReference>
<proteinExistence type="inferred from homology"/>
<feature type="domain" description="GTPase Der C-terminal KH-domain-like" evidence="9">
    <location>
        <begin position="350"/>
        <end position="423"/>
    </location>
</feature>
<feature type="domain" description="G" evidence="8">
    <location>
        <begin position="178"/>
        <end position="288"/>
    </location>
</feature>
<evidence type="ECO:0000256" key="2">
    <source>
        <dbReference type="ARBA" id="ARBA00020953"/>
    </source>
</evidence>
<dbReference type="InterPro" id="IPR016484">
    <property type="entry name" value="GTPase_Der"/>
</dbReference>
<dbReference type="RefSeq" id="WP_015482587.1">
    <property type="nucleotide sequence ID" value="NC_020831.1"/>
</dbReference>
<keyword evidence="5 7" id="KW-0547">Nucleotide-binding</keyword>
<dbReference type="EMBL" id="CP004358">
    <property type="protein sequence ID" value="AGI27176.1"/>
    <property type="molecule type" value="Genomic_DNA"/>
</dbReference>
<organism evidence="10 11">
    <name type="scientific">Candidatus Portiera aleyrodidarum TV</name>
    <dbReference type="NCBI Taxonomy" id="1297582"/>
    <lineage>
        <taxon>Bacteria</taxon>
        <taxon>Pseudomonadati</taxon>
        <taxon>Pseudomonadota</taxon>
        <taxon>Gammaproteobacteria</taxon>
        <taxon>Candidatus Johnevansiales</taxon>
        <taxon>Candidatus Johnevansiaceae</taxon>
        <taxon>Candidatus Portiera</taxon>
    </lineage>
</organism>
<evidence type="ECO:0000259" key="8">
    <source>
        <dbReference type="Pfam" id="PF01926"/>
    </source>
</evidence>
<accession>A0A8D3XAS7</accession>
<comment type="similarity">
    <text evidence="1 7">Belongs to the TRAFAC class TrmE-Era-EngA-EngB-Septin-like GTPase superfamily. EngA (Der) GTPase family.</text>
</comment>
<dbReference type="Proteomes" id="UP000012083">
    <property type="component" value="Chromosome"/>
</dbReference>
<evidence type="ECO:0000256" key="3">
    <source>
        <dbReference type="ARBA" id="ARBA00022517"/>
    </source>
</evidence>
<evidence type="ECO:0000256" key="7">
    <source>
        <dbReference type="RuleBase" id="RU004481"/>
    </source>
</evidence>
<dbReference type="Gene3D" id="3.40.50.300">
    <property type="entry name" value="P-loop containing nucleotide triphosphate hydrolases"/>
    <property type="match status" value="2"/>
</dbReference>
<gene>
    <name evidence="10" type="primary">engA</name>
    <name evidence="10" type="ORF">PalTV_191</name>
</gene>
<reference evidence="10 11" key="1">
    <citation type="journal article" date="2013" name="Genome Biol. Evol.">
        <title>The evolution of genomic instability in the obligate endosymbionts of whiteflies.</title>
        <authorList>
            <person name="Sloan D.B."/>
            <person name="Moran N.A."/>
        </authorList>
    </citation>
    <scope>NUCLEOTIDE SEQUENCE [LARGE SCALE GENOMIC DNA]</scope>
    <source>
        <strain evidence="10 11">TV</strain>
    </source>
</reference>
<dbReference type="GO" id="GO:0005525">
    <property type="term" value="F:GTP binding"/>
    <property type="evidence" value="ECO:0007669"/>
    <property type="project" value="UniProtKB-KW"/>
</dbReference>
<dbReference type="KEGG" id="pld:PalTV_191"/>
<keyword evidence="4 7" id="KW-0677">Repeat</keyword>
<keyword evidence="6 7" id="KW-0342">GTP-binding</keyword>
<dbReference type="InterPro" id="IPR027417">
    <property type="entry name" value="P-loop_NTPase"/>
</dbReference>
<dbReference type="InterPro" id="IPR015946">
    <property type="entry name" value="KH_dom-like_a/b"/>
</dbReference>
<evidence type="ECO:0000256" key="4">
    <source>
        <dbReference type="ARBA" id="ARBA00022737"/>
    </source>
</evidence>
<dbReference type="PANTHER" id="PTHR43834:SF2">
    <property type="entry name" value="GTPASE DER"/>
    <property type="match status" value="1"/>
</dbReference>
<feature type="domain" description="G" evidence="8">
    <location>
        <begin position="5"/>
        <end position="124"/>
    </location>
</feature>
<dbReference type="SUPFAM" id="SSF52540">
    <property type="entry name" value="P-loop containing nucleoside triphosphate hydrolases"/>
    <property type="match status" value="2"/>
</dbReference>
<evidence type="ECO:0000256" key="5">
    <source>
        <dbReference type="ARBA" id="ARBA00022741"/>
    </source>
</evidence>
<dbReference type="GO" id="GO:0042254">
    <property type="term" value="P:ribosome biogenesis"/>
    <property type="evidence" value="ECO:0007669"/>
    <property type="project" value="UniProtKB-KW"/>
</dbReference>